<dbReference type="RefSeq" id="WP_028834333.1">
    <property type="nucleotide sequence ID" value="NZ_CP162514.1"/>
</dbReference>
<evidence type="ECO:0000313" key="3">
    <source>
        <dbReference type="EMBL" id="XDH88300.1"/>
    </source>
</evidence>
<dbReference type="AlphaFoldDB" id="A0AB39ASN1"/>
<feature type="coiled-coil region" evidence="1">
    <location>
        <begin position="23"/>
        <end position="50"/>
    </location>
</feature>
<gene>
    <name evidence="3" type="ORF">ABZP26_03705</name>
</gene>
<evidence type="ECO:0000256" key="2">
    <source>
        <dbReference type="SAM" id="Phobius"/>
    </source>
</evidence>
<name>A0AB39ASN1_9GAMM</name>
<feature type="transmembrane region" description="Helical" evidence="2">
    <location>
        <begin position="6"/>
        <end position="24"/>
    </location>
</feature>
<organism evidence="3">
    <name type="scientific">Pseudoalteromonas sp. SD03</name>
    <dbReference type="NCBI Taxonomy" id="3231719"/>
    <lineage>
        <taxon>Bacteria</taxon>
        <taxon>Pseudomonadati</taxon>
        <taxon>Pseudomonadota</taxon>
        <taxon>Gammaproteobacteria</taxon>
        <taxon>Alteromonadales</taxon>
        <taxon>Pseudoalteromonadaceae</taxon>
        <taxon>Pseudoalteromonas</taxon>
    </lineage>
</organism>
<reference evidence="3" key="1">
    <citation type="submission" date="2024-07" db="EMBL/GenBank/DDBJ databases">
        <authorList>
            <person name="Jiang Y."/>
            <person name="Qin Q."/>
        </authorList>
    </citation>
    <scope>NUCLEOTIDE SEQUENCE</scope>
    <source>
        <strain evidence="3">SD03</strain>
    </source>
</reference>
<accession>A0AB39ASN1</accession>
<proteinExistence type="predicted"/>
<keyword evidence="2" id="KW-0812">Transmembrane</keyword>
<sequence>MESPIEILIGIILGAIAGYVAAYLKKKAQNRALLEDVRRLEEEKRSVEKKFVVEVEQVKKEHNLEIEHRKYQYEDKRKVYSDFCNDLDKYQSQGQVIFKERMMPMMTRLLESIEDSDGSTKSVEVSFSDYFSEMLLLCNDLNLAFVEVKNQTNKLRLSTSDEAESLLNDLLINLEQTKDLSTDFMQYLATPNGMNDKDKQTELTNILTELGLQNEIIRTSLIKQMKNELQNI</sequence>
<protein>
    <submittedName>
        <fullName evidence="3">Uncharacterized protein</fullName>
    </submittedName>
</protein>
<keyword evidence="2" id="KW-0472">Membrane</keyword>
<dbReference type="EMBL" id="CP162514">
    <property type="protein sequence ID" value="XDH88300.1"/>
    <property type="molecule type" value="Genomic_DNA"/>
</dbReference>
<evidence type="ECO:0000256" key="1">
    <source>
        <dbReference type="SAM" id="Coils"/>
    </source>
</evidence>
<keyword evidence="1" id="KW-0175">Coiled coil</keyword>
<keyword evidence="2" id="KW-1133">Transmembrane helix</keyword>